<reference evidence="6 7" key="1">
    <citation type="submission" date="2017-11" db="EMBL/GenBank/DDBJ databases">
        <title>Draft Genome Sequence of Lactobacillus curieae NBRC 111893 isolated from Koso, a Japanese sugar-Vegetable Fermented Beverage.</title>
        <authorList>
            <person name="Chiou T.Y."/>
            <person name="Oshima K."/>
            <person name="Suda W."/>
            <person name="Hattori M."/>
            <person name="Takahashi T."/>
        </authorList>
    </citation>
    <scope>NUCLEOTIDE SEQUENCE [LARGE SCALE GENOMIC DNA]</scope>
    <source>
        <strain evidence="6 7">NBRC111893</strain>
    </source>
</reference>
<evidence type="ECO:0000256" key="2">
    <source>
        <dbReference type="ARBA" id="ARBA00022448"/>
    </source>
</evidence>
<dbReference type="InterPro" id="IPR050763">
    <property type="entry name" value="ABC_transporter_ATP-binding"/>
</dbReference>
<keyword evidence="7" id="KW-1185">Reference proteome</keyword>
<evidence type="ECO:0000256" key="3">
    <source>
        <dbReference type="ARBA" id="ARBA00022741"/>
    </source>
</evidence>
<dbReference type="EMBL" id="BEXA01000001">
    <property type="protein sequence ID" value="GAY71928.1"/>
    <property type="molecule type" value="Genomic_DNA"/>
</dbReference>
<keyword evidence="4" id="KW-0067">ATP-binding</keyword>
<protein>
    <submittedName>
        <fullName evidence="6">ABC-type multidrug transport system, ATPase component</fullName>
    </submittedName>
</protein>
<evidence type="ECO:0000313" key="7">
    <source>
        <dbReference type="Proteomes" id="UP000286974"/>
    </source>
</evidence>
<dbReference type="Gene3D" id="3.40.50.300">
    <property type="entry name" value="P-loop containing nucleotide triphosphate hydrolases"/>
    <property type="match status" value="1"/>
</dbReference>
<dbReference type="PANTHER" id="PTHR42711">
    <property type="entry name" value="ABC TRANSPORTER ATP-BINDING PROTEIN"/>
    <property type="match status" value="1"/>
</dbReference>
<evidence type="ECO:0000256" key="1">
    <source>
        <dbReference type="ARBA" id="ARBA00005417"/>
    </source>
</evidence>
<sequence length="142" mass="15200">MNAIEVNHLSKSFGSYQALQDVSFTVKQGEVFGLLGPNGAGKTTALRMLTTLLKPSSGTVEIFGHDTATDGQAARQMFGLTGQYATVDEDLTARQNLMIFSKLNGLFGAEAKHRTNELIEEFSLKNLLISQSKASLVGCGAD</sequence>
<keyword evidence="2" id="KW-0813">Transport</keyword>
<feature type="domain" description="ABC transporter" evidence="5">
    <location>
        <begin position="19"/>
        <end position="128"/>
    </location>
</feature>
<organism evidence="6 7">
    <name type="scientific">Lentilactobacillus kosonis</name>
    <dbReference type="NCBI Taxonomy" id="2810561"/>
    <lineage>
        <taxon>Bacteria</taxon>
        <taxon>Bacillati</taxon>
        <taxon>Bacillota</taxon>
        <taxon>Bacilli</taxon>
        <taxon>Lactobacillales</taxon>
        <taxon>Lactobacillaceae</taxon>
        <taxon>Lentilactobacillus</taxon>
    </lineage>
</organism>
<dbReference type="SUPFAM" id="SSF52540">
    <property type="entry name" value="P-loop containing nucleoside triphosphate hydrolases"/>
    <property type="match status" value="1"/>
</dbReference>
<evidence type="ECO:0000256" key="4">
    <source>
        <dbReference type="ARBA" id="ARBA00022840"/>
    </source>
</evidence>
<proteinExistence type="inferred from homology"/>
<comment type="similarity">
    <text evidence="1">Belongs to the ABC transporter superfamily.</text>
</comment>
<dbReference type="InterPro" id="IPR027417">
    <property type="entry name" value="P-loop_NTPase"/>
</dbReference>
<dbReference type="AlphaFoldDB" id="A0A401FI07"/>
<keyword evidence="3" id="KW-0547">Nucleotide-binding</keyword>
<evidence type="ECO:0000313" key="6">
    <source>
        <dbReference type="EMBL" id="GAY71928.1"/>
    </source>
</evidence>
<dbReference type="Proteomes" id="UP000286974">
    <property type="component" value="Unassembled WGS sequence"/>
</dbReference>
<gene>
    <name evidence="6" type="ORF">NBRC111893_74</name>
</gene>
<name>A0A401FI07_9LACO</name>
<comment type="caution">
    <text evidence="6">The sequence shown here is derived from an EMBL/GenBank/DDBJ whole genome shotgun (WGS) entry which is preliminary data.</text>
</comment>
<accession>A0A401FI07</accession>
<evidence type="ECO:0000259" key="5">
    <source>
        <dbReference type="Pfam" id="PF00005"/>
    </source>
</evidence>
<dbReference type="InterPro" id="IPR003439">
    <property type="entry name" value="ABC_transporter-like_ATP-bd"/>
</dbReference>
<dbReference type="GO" id="GO:0016887">
    <property type="term" value="F:ATP hydrolysis activity"/>
    <property type="evidence" value="ECO:0007669"/>
    <property type="project" value="InterPro"/>
</dbReference>
<dbReference type="GO" id="GO:0005524">
    <property type="term" value="F:ATP binding"/>
    <property type="evidence" value="ECO:0007669"/>
    <property type="project" value="UniProtKB-KW"/>
</dbReference>
<dbReference type="PANTHER" id="PTHR42711:SF5">
    <property type="entry name" value="ABC TRANSPORTER ATP-BINDING PROTEIN NATA"/>
    <property type="match status" value="1"/>
</dbReference>
<dbReference type="Pfam" id="PF00005">
    <property type="entry name" value="ABC_tran"/>
    <property type="match status" value="1"/>
</dbReference>